<evidence type="ECO:0000256" key="4">
    <source>
        <dbReference type="ARBA" id="ARBA00022692"/>
    </source>
</evidence>
<evidence type="ECO:0000256" key="1">
    <source>
        <dbReference type="ARBA" id="ARBA00004571"/>
    </source>
</evidence>
<dbReference type="RefSeq" id="WP_131606072.1">
    <property type="nucleotide sequence ID" value="NZ_SJSM01000001.1"/>
</dbReference>
<dbReference type="InterPro" id="IPR018247">
    <property type="entry name" value="EF_Hand_1_Ca_BS"/>
</dbReference>
<dbReference type="PROSITE" id="PS52016">
    <property type="entry name" value="TONB_DEPENDENT_REC_3"/>
    <property type="match status" value="1"/>
</dbReference>
<dbReference type="Pfam" id="PF13715">
    <property type="entry name" value="CarbopepD_reg_2"/>
    <property type="match status" value="1"/>
</dbReference>
<dbReference type="EMBL" id="SJSM01000001">
    <property type="protein sequence ID" value="TCC99148.1"/>
    <property type="molecule type" value="Genomic_DNA"/>
</dbReference>
<evidence type="ECO:0000259" key="10">
    <source>
        <dbReference type="Pfam" id="PF00593"/>
    </source>
</evidence>
<evidence type="ECO:0000256" key="9">
    <source>
        <dbReference type="RuleBase" id="RU003357"/>
    </source>
</evidence>
<dbReference type="NCBIfam" id="TIGR04057">
    <property type="entry name" value="SusC_RagA_signa"/>
    <property type="match status" value="1"/>
</dbReference>
<feature type="domain" description="TonB-dependent receptor plug" evidence="11">
    <location>
        <begin position="243"/>
        <end position="353"/>
    </location>
</feature>
<keyword evidence="6 8" id="KW-0472">Membrane</keyword>
<comment type="similarity">
    <text evidence="8 9">Belongs to the TonB-dependent receptor family.</text>
</comment>
<evidence type="ECO:0000256" key="7">
    <source>
        <dbReference type="ARBA" id="ARBA00023237"/>
    </source>
</evidence>
<dbReference type="Pfam" id="PF07715">
    <property type="entry name" value="Plug"/>
    <property type="match status" value="1"/>
</dbReference>
<keyword evidence="13" id="KW-1185">Reference proteome</keyword>
<dbReference type="InterPro" id="IPR023996">
    <property type="entry name" value="TonB-dep_OMP_SusC/RagA"/>
</dbReference>
<evidence type="ECO:0000256" key="8">
    <source>
        <dbReference type="PROSITE-ProRule" id="PRU01360"/>
    </source>
</evidence>
<dbReference type="Gene3D" id="2.40.170.20">
    <property type="entry name" value="TonB-dependent receptor, beta-barrel domain"/>
    <property type="match status" value="1"/>
</dbReference>
<evidence type="ECO:0000256" key="3">
    <source>
        <dbReference type="ARBA" id="ARBA00022452"/>
    </source>
</evidence>
<evidence type="ECO:0000256" key="5">
    <source>
        <dbReference type="ARBA" id="ARBA00023077"/>
    </source>
</evidence>
<gene>
    <name evidence="12" type="ORF">EZ444_00235</name>
</gene>
<keyword evidence="12" id="KW-0675">Receptor</keyword>
<dbReference type="InterPro" id="IPR000531">
    <property type="entry name" value="Beta-barrel_TonB"/>
</dbReference>
<evidence type="ECO:0000256" key="2">
    <source>
        <dbReference type="ARBA" id="ARBA00022448"/>
    </source>
</evidence>
<dbReference type="InterPro" id="IPR012910">
    <property type="entry name" value="Plug_dom"/>
</dbReference>
<reference evidence="12 13" key="1">
    <citation type="submission" date="2019-02" db="EMBL/GenBank/DDBJ databases">
        <title>Pedobacter sp. RP-3-8 sp. nov., isolated from Arctic soil.</title>
        <authorList>
            <person name="Dahal R.H."/>
        </authorList>
    </citation>
    <scope>NUCLEOTIDE SEQUENCE [LARGE SCALE GENOMIC DNA]</scope>
    <source>
        <strain evidence="12 13">RP-3-8</strain>
    </source>
</reference>
<keyword evidence="4 8" id="KW-0812">Transmembrane</keyword>
<dbReference type="AlphaFoldDB" id="A0A4R0NG57"/>
<dbReference type="InterPro" id="IPR023997">
    <property type="entry name" value="TonB-dep_OMP_SusC/RagA_CS"/>
</dbReference>
<evidence type="ECO:0000256" key="6">
    <source>
        <dbReference type="ARBA" id="ARBA00023136"/>
    </source>
</evidence>
<dbReference type="SUPFAM" id="SSF49464">
    <property type="entry name" value="Carboxypeptidase regulatory domain-like"/>
    <property type="match status" value="1"/>
</dbReference>
<sequence length="1175" mass="129486">MYENFTELTSRNTTSCALRFLALVHPLSRFYKTEKTKWVLRMKLTIAFLLIAFLQVNAASYAQKASLNVKNTPIKEVFSLLTKQTGYNFICDAGLIKELGPVTINMRQASLKEILDKCFSERDVEILFRSGQTVVIRKKNTAPVEIQVSAAIPITGKVTDEKGLPLPGVSVKTKNTSNTFVTDANGNYKILVADQNDYLMFSYVGFTTYEIQVKDSKTINVILKEQKNALEEVLVIGYGEQSKKKVSTAISRVEGKFIGIQPVSTPGEALAGLVSGVQVQSGRGGYPGEAPTIRIRGIGSLGTDSDPLYVVDGYPLQESTQFNLINPADIESIDILKDAASAAIYGSRAANGVVIVTTKRGKAGKTSFTVSAYTGVQNVAKKVDLLNRDQYIEYAKYAARMRSITYPTIFDTNPQSLPDVDWQDVIFRQAPISDFQISARGGSEKTRYSISGGYFKQDGTMIGTTYDRYNIRFNMDADLSPKLRIGISMAPSFSQQFRQPAGGQFSEASAGETTGARALPSPIHSAVLMPPVVPVYAADGDYAQGYRGLKNSANGVFFQAALYNPLGVLELYKNRLRKYRILGNNFIEYEPIKDLKFKTSIGATLNMNDQYAYIPATLANGSAPAASLANPIMTQIFSSETQSTVLDWLWENTISYNKTIGGNHNLSALLLYSLQKYQAKSTGVNGRSGTYTTALLENPLASSDLVGSLAYSQNSFLSLGGRINYDYKGKYILSAALRQDGSSRFGPNNRFAMFPSVSGAWRITQENFMQPVKNVLNELKVRASYGETGNANIGDFTWSNNIINRDYGFGSQRTYGSAQSGFANYNLTWEKNRQVDFGLEAGFLNDKYSLSVDYYSRHTEGMLFQKDLPSIIGYATSFRTNLGKLSNRGFEISGKANFNLGALKWTVDANVSANRTKVDDLGGPSSLPAKAAIFGWDNVFQVKVGDPLGLMRGYQVEGIFKNTADLGKYPQWVTGNKVGDWIIKDQNNDGKIDEQDMAVVGHGFPDFVYGLSSTFQYKNFDLSLIVQGVQGVNVINGNIRHQFGVHNVNSSPTYFNNMFDSQNPDRDVEYPAPLASGVTPLNNLTNKAVSDASFLRIRNLTIGYRLPAGLLKSIKMRTVRFYATGQNLLTFTKYNWYNPETSVTSVTDDSVYRPGVDQGTYPANRVFIFGINVGF</sequence>
<organism evidence="12 13">
    <name type="scientific">Pedobacter hiemivivus</name>
    <dbReference type="NCBI Taxonomy" id="2530454"/>
    <lineage>
        <taxon>Bacteria</taxon>
        <taxon>Pseudomonadati</taxon>
        <taxon>Bacteroidota</taxon>
        <taxon>Sphingobacteriia</taxon>
        <taxon>Sphingobacteriales</taxon>
        <taxon>Sphingobacteriaceae</taxon>
        <taxon>Pedobacter</taxon>
    </lineage>
</organism>
<keyword evidence="3 8" id="KW-1134">Transmembrane beta strand</keyword>
<comment type="caution">
    <text evidence="12">The sequence shown here is derived from an EMBL/GenBank/DDBJ whole genome shotgun (WGS) entry which is preliminary data.</text>
</comment>
<keyword evidence="5 9" id="KW-0798">TonB box</keyword>
<dbReference type="PROSITE" id="PS00018">
    <property type="entry name" value="EF_HAND_1"/>
    <property type="match status" value="1"/>
</dbReference>
<evidence type="ECO:0000313" key="12">
    <source>
        <dbReference type="EMBL" id="TCC99148.1"/>
    </source>
</evidence>
<dbReference type="Pfam" id="PF00593">
    <property type="entry name" value="TonB_dep_Rec_b-barrel"/>
    <property type="match status" value="1"/>
</dbReference>
<keyword evidence="7 8" id="KW-0998">Cell outer membrane</keyword>
<feature type="domain" description="TonB-dependent receptor-like beta-barrel" evidence="10">
    <location>
        <begin position="595"/>
        <end position="924"/>
    </location>
</feature>
<dbReference type="InterPro" id="IPR039426">
    <property type="entry name" value="TonB-dep_rcpt-like"/>
</dbReference>
<dbReference type="GO" id="GO:0009279">
    <property type="term" value="C:cell outer membrane"/>
    <property type="evidence" value="ECO:0007669"/>
    <property type="project" value="UniProtKB-SubCell"/>
</dbReference>
<proteinExistence type="inferred from homology"/>
<accession>A0A4R0NG57</accession>
<dbReference type="InterPro" id="IPR036942">
    <property type="entry name" value="Beta-barrel_TonB_sf"/>
</dbReference>
<keyword evidence="2 8" id="KW-0813">Transport</keyword>
<dbReference type="InterPro" id="IPR037066">
    <property type="entry name" value="Plug_dom_sf"/>
</dbReference>
<evidence type="ECO:0000259" key="11">
    <source>
        <dbReference type="Pfam" id="PF07715"/>
    </source>
</evidence>
<dbReference type="Gene3D" id="2.170.130.10">
    <property type="entry name" value="TonB-dependent receptor, plug domain"/>
    <property type="match status" value="1"/>
</dbReference>
<dbReference type="InterPro" id="IPR008969">
    <property type="entry name" value="CarboxyPept-like_regulatory"/>
</dbReference>
<evidence type="ECO:0000313" key="13">
    <source>
        <dbReference type="Proteomes" id="UP000291117"/>
    </source>
</evidence>
<comment type="subcellular location">
    <subcellularLocation>
        <location evidence="1 8">Cell outer membrane</location>
        <topology evidence="1 8">Multi-pass membrane protein</topology>
    </subcellularLocation>
</comment>
<dbReference type="Gene3D" id="2.60.40.1120">
    <property type="entry name" value="Carboxypeptidase-like, regulatory domain"/>
    <property type="match status" value="1"/>
</dbReference>
<protein>
    <submittedName>
        <fullName evidence="12">TonB-dependent receptor</fullName>
    </submittedName>
</protein>
<dbReference type="OrthoDB" id="9768177at2"/>
<name>A0A4R0NG57_9SPHI</name>
<dbReference type="NCBIfam" id="TIGR04056">
    <property type="entry name" value="OMP_RagA_SusC"/>
    <property type="match status" value="1"/>
</dbReference>
<dbReference type="SUPFAM" id="SSF56935">
    <property type="entry name" value="Porins"/>
    <property type="match status" value="1"/>
</dbReference>
<dbReference type="Proteomes" id="UP000291117">
    <property type="component" value="Unassembled WGS sequence"/>
</dbReference>